<evidence type="ECO:0000256" key="3">
    <source>
        <dbReference type="ARBA" id="ARBA00022801"/>
    </source>
</evidence>
<proteinExistence type="inferred from homology"/>
<evidence type="ECO:0000313" key="10">
    <source>
        <dbReference type="Proteomes" id="UP001356427"/>
    </source>
</evidence>
<dbReference type="InterPro" id="IPR025661">
    <property type="entry name" value="Pept_asp_AS"/>
</dbReference>
<feature type="domain" description="Cathepsin propeptide inhibitor" evidence="8">
    <location>
        <begin position="45"/>
        <end position="105"/>
    </location>
</feature>
<protein>
    <recommendedName>
        <fullName evidence="11">Cathepsin L.1</fullName>
    </recommendedName>
</protein>
<dbReference type="PRINTS" id="PR00705">
    <property type="entry name" value="PAPAIN"/>
</dbReference>
<keyword evidence="4" id="KW-0788">Thiol protease</keyword>
<dbReference type="AlphaFoldDB" id="A0AAN8LD26"/>
<dbReference type="InterPro" id="IPR013128">
    <property type="entry name" value="Peptidase_C1A"/>
</dbReference>
<dbReference type="InterPro" id="IPR013201">
    <property type="entry name" value="Prot_inhib_I29"/>
</dbReference>
<dbReference type="InterPro" id="IPR038765">
    <property type="entry name" value="Papain-like_cys_pep_sf"/>
</dbReference>
<dbReference type="Gene3D" id="3.90.70.10">
    <property type="entry name" value="Cysteine proteinases"/>
    <property type="match status" value="1"/>
</dbReference>
<accession>A0AAN8LD26</accession>
<feature type="domain" description="Peptidase C1A papain C-terminal" evidence="7">
    <location>
        <begin position="137"/>
        <end position="355"/>
    </location>
</feature>
<dbReference type="PROSITE" id="PS00639">
    <property type="entry name" value="THIOL_PROTEASE_HIS"/>
    <property type="match status" value="1"/>
</dbReference>
<evidence type="ECO:0000256" key="1">
    <source>
        <dbReference type="ARBA" id="ARBA00008455"/>
    </source>
</evidence>
<dbReference type="PROSITE" id="PS00640">
    <property type="entry name" value="THIOL_PROTEASE_ASN"/>
    <property type="match status" value="1"/>
</dbReference>
<dbReference type="GO" id="GO:0006508">
    <property type="term" value="P:proteolysis"/>
    <property type="evidence" value="ECO:0007669"/>
    <property type="project" value="UniProtKB-KW"/>
</dbReference>
<dbReference type="Proteomes" id="UP001356427">
    <property type="component" value="Unassembled WGS sequence"/>
</dbReference>
<evidence type="ECO:0000259" key="7">
    <source>
        <dbReference type="SMART" id="SM00645"/>
    </source>
</evidence>
<keyword evidence="5" id="KW-0865">Zymogen</keyword>
<keyword evidence="2" id="KW-0645">Protease</keyword>
<sequence length="356" mass="39095">MKTKELSKQWLQDILHTHRMKLLVVVAAALAVASAASLSLEDLEFHAWKLKFGKSYSSQVEEAQRMSSWISNRKLVLVHNMLADQGIKSYRLGMTSFADMDNEEYRRVISLGCLGSFNTSKPRGGSTFFPMLGDNDLPTTVDWREKGYVTPIKDQKQCGSCWAFSATGSLEGQYYKKTSKLVPLSEQQLVDCSGDFGNMGCMGGLMDQAFEYIKSLAPGGVDTEDSYPYQAEDKKCRYKPDSVGATCSGYVDVTSGDESALQQAVATVGPVSVAIDAGHSSFQLYDSGVYDEPECSSDELDHGVLAVGYGTSDDGQDYWLVKNSWGLDWGDKGYIMMSRNKHNQCGIATASSYPLV</sequence>
<dbReference type="SMART" id="SM00645">
    <property type="entry name" value="Pept_C1"/>
    <property type="match status" value="1"/>
</dbReference>
<evidence type="ECO:0000256" key="5">
    <source>
        <dbReference type="ARBA" id="ARBA00023145"/>
    </source>
</evidence>
<dbReference type="InterPro" id="IPR025660">
    <property type="entry name" value="Pept_his_AS"/>
</dbReference>
<evidence type="ECO:0000256" key="6">
    <source>
        <dbReference type="ARBA" id="ARBA00023157"/>
    </source>
</evidence>
<dbReference type="EMBL" id="JAGTTL010000020">
    <property type="protein sequence ID" value="KAK6306974.1"/>
    <property type="molecule type" value="Genomic_DNA"/>
</dbReference>
<dbReference type="FunFam" id="3.90.70.10:FF:000006">
    <property type="entry name" value="Cathepsin S"/>
    <property type="match status" value="1"/>
</dbReference>
<gene>
    <name evidence="9" type="ORF">J4Q44_G00221220</name>
</gene>
<evidence type="ECO:0000256" key="2">
    <source>
        <dbReference type="ARBA" id="ARBA00022670"/>
    </source>
</evidence>
<dbReference type="InterPro" id="IPR000169">
    <property type="entry name" value="Pept_cys_AS"/>
</dbReference>
<evidence type="ECO:0008006" key="11">
    <source>
        <dbReference type="Google" id="ProtNLM"/>
    </source>
</evidence>
<evidence type="ECO:0000259" key="8">
    <source>
        <dbReference type="SMART" id="SM00848"/>
    </source>
</evidence>
<name>A0AAN8LD26_9TELE</name>
<organism evidence="9 10">
    <name type="scientific">Coregonus suidteri</name>
    <dbReference type="NCBI Taxonomy" id="861788"/>
    <lineage>
        <taxon>Eukaryota</taxon>
        <taxon>Metazoa</taxon>
        <taxon>Chordata</taxon>
        <taxon>Craniata</taxon>
        <taxon>Vertebrata</taxon>
        <taxon>Euteleostomi</taxon>
        <taxon>Actinopterygii</taxon>
        <taxon>Neopterygii</taxon>
        <taxon>Teleostei</taxon>
        <taxon>Protacanthopterygii</taxon>
        <taxon>Salmoniformes</taxon>
        <taxon>Salmonidae</taxon>
        <taxon>Coregoninae</taxon>
        <taxon>Coregonus</taxon>
    </lineage>
</organism>
<dbReference type="Pfam" id="PF00112">
    <property type="entry name" value="Peptidase_C1"/>
    <property type="match status" value="1"/>
</dbReference>
<dbReference type="SUPFAM" id="SSF54001">
    <property type="entry name" value="Cysteine proteinases"/>
    <property type="match status" value="1"/>
</dbReference>
<dbReference type="PANTHER" id="PTHR12411">
    <property type="entry name" value="CYSTEINE PROTEASE FAMILY C1-RELATED"/>
    <property type="match status" value="1"/>
</dbReference>
<dbReference type="InterPro" id="IPR000668">
    <property type="entry name" value="Peptidase_C1A_C"/>
</dbReference>
<dbReference type="Pfam" id="PF08246">
    <property type="entry name" value="Inhibitor_I29"/>
    <property type="match status" value="1"/>
</dbReference>
<evidence type="ECO:0000313" key="9">
    <source>
        <dbReference type="EMBL" id="KAK6306974.1"/>
    </source>
</evidence>
<dbReference type="SMART" id="SM00848">
    <property type="entry name" value="Inhibitor_I29"/>
    <property type="match status" value="1"/>
</dbReference>
<reference evidence="9 10" key="1">
    <citation type="submission" date="2021-04" db="EMBL/GenBank/DDBJ databases">
        <authorList>
            <person name="De Guttry C."/>
            <person name="Zahm M."/>
            <person name="Klopp C."/>
            <person name="Cabau C."/>
            <person name="Louis A."/>
            <person name="Berthelot C."/>
            <person name="Parey E."/>
            <person name="Roest Crollius H."/>
            <person name="Montfort J."/>
            <person name="Robinson-Rechavi M."/>
            <person name="Bucao C."/>
            <person name="Bouchez O."/>
            <person name="Gislard M."/>
            <person name="Lluch J."/>
            <person name="Milhes M."/>
            <person name="Lampietro C."/>
            <person name="Lopez Roques C."/>
            <person name="Donnadieu C."/>
            <person name="Braasch I."/>
            <person name="Desvignes T."/>
            <person name="Postlethwait J."/>
            <person name="Bobe J."/>
            <person name="Wedekind C."/>
            <person name="Guiguen Y."/>
        </authorList>
    </citation>
    <scope>NUCLEOTIDE SEQUENCE [LARGE SCALE GENOMIC DNA]</scope>
    <source>
        <strain evidence="9">Cs_M1</strain>
        <tissue evidence="9">Blood</tissue>
    </source>
</reference>
<keyword evidence="3" id="KW-0378">Hydrolase</keyword>
<dbReference type="PROSITE" id="PS00139">
    <property type="entry name" value="THIOL_PROTEASE_CYS"/>
    <property type="match status" value="1"/>
</dbReference>
<dbReference type="InterPro" id="IPR039417">
    <property type="entry name" value="Peptidase_C1A_papain-like"/>
</dbReference>
<keyword evidence="10" id="KW-1185">Reference proteome</keyword>
<dbReference type="CDD" id="cd02248">
    <property type="entry name" value="Peptidase_C1A"/>
    <property type="match status" value="1"/>
</dbReference>
<evidence type="ECO:0000256" key="4">
    <source>
        <dbReference type="ARBA" id="ARBA00022807"/>
    </source>
</evidence>
<comment type="caution">
    <text evidence="9">The sequence shown here is derived from an EMBL/GenBank/DDBJ whole genome shotgun (WGS) entry which is preliminary data.</text>
</comment>
<keyword evidence="6" id="KW-1015">Disulfide bond</keyword>
<comment type="similarity">
    <text evidence="1">Belongs to the peptidase C1 family.</text>
</comment>
<dbReference type="GO" id="GO:0008234">
    <property type="term" value="F:cysteine-type peptidase activity"/>
    <property type="evidence" value="ECO:0007669"/>
    <property type="project" value="UniProtKB-KW"/>
</dbReference>